<feature type="active site" description="Proton donor/acceptor" evidence="7">
    <location>
        <position position="95"/>
    </location>
</feature>
<keyword evidence="5 6" id="KW-0520">NAD</keyword>
<comment type="pathway">
    <text evidence="1">Amino-acid degradation; L-alanine degradation via dehydrogenase pathway; NH(3) and pyruvate from L-alanine: step 1/1.</text>
</comment>
<feature type="binding site" evidence="9">
    <location>
        <begin position="238"/>
        <end position="239"/>
    </location>
    <ligand>
        <name>NAD(+)</name>
        <dbReference type="ChEBI" id="CHEBI:57540"/>
    </ligand>
</feature>
<proteinExistence type="inferred from homology"/>
<gene>
    <name evidence="12" type="ORF">CBF35_01915</name>
</gene>
<feature type="domain" description="Alanine dehydrogenase/pyridine nucleotide transhydrogenase NAD(H)-binding" evidence="10">
    <location>
        <begin position="148"/>
        <end position="297"/>
    </location>
</feature>
<feature type="binding site" evidence="9">
    <location>
        <begin position="298"/>
        <end position="301"/>
    </location>
    <ligand>
        <name>NAD(+)</name>
        <dbReference type="ChEBI" id="CHEBI:57540"/>
    </ligand>
</feature>
<evidence type="ECO:0000313" key="12">
    <source>
        <dbReference type="EMBL" id="RST97446.1"/>
    </source>
</evidence>
<dbReference type="Pfam" id="PF05222">
    <property type="entry name" value="AlaDh_PNT_N"/>
    <property type="match status" value="1"/>
</dbReference>
<keyword evidence="4 6" id="KW-0560">Oxidoreductase</keyword>
<reference evidence="12 13" key="1">
    <citation type="submission" date="2017-05" db="EMBL/GenBank/DDBJ databases">
        <title>Vagococcus spp. assemblies.</title>
        <authorList>
            <person name="Gulvik C.A."/>
        </authorList>
    </citation>
    <scope>NUCLEOTIDE SEQUENCE [LARGE SCALE GENOMIC DNA]</scope>
    <source>
        <strain evidence="12 13">NCFB 2777</strain>
    </source>
</reference>
<dbReference type="SMART" id="SM01002">
    <property type="entry name" value="AlaDh_PNT_C"/>
    <property type="match status" value="1"/>
</dbReference>
<dbReference type="PANTHER" id="PTHR42795">
    <property type="entry name" value="ALANINE DEHYDROGENASE"/>
    <property type="match status" value="1"/>
</dbReference>
<dbReference type="InterPro" id="IPR007698">
    <property type="entry name" value="AlaDH/PNT_NAD(H)-bd"/>
</dbReference>
<dbReference type="FunFam" id="3.40.50.720:FF:000049">
    <property type="entry name" value="Alanine dehydrogenase"/>
    <property type="match status" value="1"/>
</dbReference>
<feature type="binding site" evidence="9">
    <location>
        <begin position="266"/>
        <end position="269"/>
    </location>
    <ligand>
        <name>NAD(+)</name>
        <dbReference type="ChEBI" id="CHEBI:57540"/>
    </ligand>
</feature>
<dbReference type="NCBIfam" id="TIGR00518">
    <property type="entry name" value="alaDH"/>
    <property type="match status" value="1"/>
</dbReference>
<dbReference type="InterPro" id="IPR036291">
    <property type="entry name" value="NAD(P)-bd_dom_sf"/>
</dbReference>
<dbReference type="GeneID" id="98567110"/>
<dbReference type="SUPFAM" id="SSF51735">
    <property type="entry name" value="NAD(P)-binding Rossmann-fold domains"/>
    <property type="match status" value="1"/>
</dbReference>
<comment type="caution">
    <text evidence="12">The sequence shown here is derived from an EMBL/GenBank/DDBJ whole genome shotgun (WGS) entry which is preliminary data.</text>
</comment>
<dbReference type="SUPFAM" id="SSF52283">
    <property type="entry name" value="Formate/glycerate dehydrogenase catalytic domain-like"/>
    <property type="match status" value="1"/>
</dbReference>
<feature type="active site" description="Proton donor/acceptor" evidence="7">
    <location>
        <position position="269"/>
    </location>
</feature>
<feature type="binding site" evidence="9">
    <location>
        <position position="219"/>
    </location>
    <ligand>
        <name>NAD(+)</name>
        <dbReference type="ChEBI" id="CHEBI:57540"/>
    </ligand>
</feature>
<evidence type="ECO:0000256" key="5">
    <source>
        <dbReference type="ARBA" id="ARBA00023027"/>
    </source>
</evidence>
<accession>A0A429ZUL9</accession>
<sequence length="370" mass="39366">MLIGIPKEVKNNENRVGITPDGVARFVANGHAVRVERDAGTGSGFSDNEYEEAGATIHQKAADVWAADMVIKVKEPLEEEFDHLREDLILYTYLHLAPAKELTEELVNKGVTAIAYETIQLADRTLPLLVPMSEIAGRMSVQIGAQFLEKTNGGKGILLSGIPGVMRGHVVIIGGGNVGANAAKIATGFGANVTILDINQQRLAQLETIFGNSIQTLISNPANIAAAVAEADVVIGTVLIPGARPPKLVTEEMIKTMDPGSVIIDVAIDQGGIFETIDKITTHADPVYVKHGVLHYAVANMPGAVAKTATMALTNATIPYAITIANKGLVKALNDSLPLQKGVNTYQKQLTNRAVAHSQDSEYTDLLNLI</sequence>
<evidence type="ECO:0000256" key="3">
    <source>
        <dbReference type="ARBA" id="ARBA00012897"/>
    </source>
</evidence>
<dbReference type="PANTHER" id="PTHR42795:SF1">
    <property type="entry name" value="ALANINE DEHYDROGENASE"/>
    <property type="match status" value="1"/>
</dbReference>
<dbReference type="CDD" id="cd05305">
    <property type="entry name" value="L-AlaDH"/>
    <property type="match status" value="1"/>
</dbReference>
<dbReference type="GO" id="GO:0005886">
    <property type="term" value="C:plasma membrane"/>
    <property type="evidence" value="ECO:0007669"/>
    <property type="project" value="TreeGrafter"/>
</dbReference>
<comment type="similarity">
    <text evidence="2 6">Belongs to the AlaDH/PNT family.</text>
</comment>
<dbReference type="Gene3D" id="3.40.50.720">
    <property type="entry name" value="NAD(P)-binding Rossmann-like Domain"/>
    <property type="match status" value="2"/>
</dbReference>
<evidence type="ECO:0000256" key="9">
    <source>
        <dbReference type="PIRSR" id="PIRSR000183-3"/>
    </source>
</evidence>
<feature type="binding site" evidence="9">
    <location>
        <position position="202"/>
    </location>
    <ligand>
        <name>NAD(+)</name>
        <dbReference type="ChEBI" id="CHEBI:57540"/>
    </ligand>
</feature>
<protein>
    <recommendedName>
        <fullName evidence="3 6">Alanine dehydrogenase</fullName>
        <ecNumber evidence="3 6">1.4.1.1</ecNumber>
    </recommendedName>
</protein>
<dbReference type="AlphaFoldDB" id="A0A429ZUL9"/>
<evidence type="ECO:0000256" key="2">
    <source>
        <dbReference type="ARBA" id="ARBA00005689"/>
    </source>
</evidence>
<comment type="catalytic activity">
    <reaction evidence="6">
        <text>L-alanine + NAD(+) + H2O = pyruvate + NH4(+) + NADH + H(+)</text>
        <dbReference type="Rhea" id="RHEA:18405"/>
        <dbReference type="ChEBI" id="CHEBI:15361"/>
        <dbReference type="ChEBI" id="CHEBI:15377"/>
        <dbReference type="ChEBI" id="CHEBI:15378"/>
        <dbReference type="ChEBI" id="CHEBI:28938"/>
        <dbReference type="ChEBI" id="CHEBI:57540"/>
        <dbReference type="ChEBI" id="CHEBI:57945"/>
        <dbReference type="ChEBI" id="CHEBI:57972"/>
        <dbReference type="EC" id="1.4.1.1"/>
    </reaction>
</comment>
<evidence type="ECO:0000256" key="4">
    <source>
        <dbReference type="ARBA" id="ARBA00023002"/>
    </source>
</evidence>
<feature type="binding site" evidence="8">
    <location>
        <position position="15"/>
    </location>
    <ligand>
        <name>substrate</name>
    </ligand>
</feature>
<keyword evidence="9" id="KW-0547">Nucleotide-binding</keyword>
<dbReference type="RefSeq" id="WP_126778193.1">
    <property type="nucleotide sequence ID" value="NZ_NGJU01000002.1"/>
</dbReference>
<evidence type="ECO:0000256" key="1">
    <source>
        <dbReference type="ARBA" id="ARBA00005206"/>
    </source>
</evidence>
<feature type="binding site" evidence="8">
    <location>
        <position position="74"/>
    </location>
    <ligand>
        <name>substrate</name>
    </ligand>
</feature>
<name>A0A429ZUL9_9ENTE</name>
<evidence type="ECO:0000259" key="11">
    <source>
        <dbReference type="SMART" id="SM01003"/>
    </source>
</evidence>
<organism evidence="12 13">
    <name type="scientific">Vagococcus salmoninarum</name>
    <dbReference type="NCBI Taxonomy" id="2739"/>
    <lineage>
        <taxon>Bacteria</taxon>
        <taxon>Bacillati</taxon>
        <taxon>Bacillota</taxon>
        <taxon>Bacilli</taxon>
        <taxon>Lactobacillales</taxon>
        <taxon>Enterococcaceae</taxon>
        <taxon>Vagococcus</taxon>
    </lineage>
</organism>
<dbReference type="Pfam" id="PF01262">
    <property type="entry name" value="AlaDh_PNT_C"/>
    <property type="match status" value="1"/>
</dbReference>
<feature type="binding site" evidence="9">
    <location>
        <position position="197"/>
    </location>
    <ligand>
        <name>NAD(+)</name>
        <dbReference type="ChEBI" id="CHEBI:57540"/>
    </ligand>
</feature>
<feature type="domain" description="Alanine dehydrogenase/pyridine nucleotide transhydrogenase N-terminal" evidence="11">
    <location>
        <begin position="4"/>
        <end position="136"/>
    </location>
</feature>
<evidence type="ECO:0000256" key="8">
    <source>
        <dbReference type="PIRSR" id="PIRSR000183-2"/>
    </source>
</evidence>
<dbReference type="GO" id="GO:0000166">
    <property type="term" value="F:nucleotide binding"/>
    <property type="evidence" value="ECO:0007669"/>
    <property type="project" value="UniProtKB-KW"/>
</dbReference>
<dbReference type="PIRSF" id="PIRSF000183">
    <property type="entry name" value="Alanine_dh"/>
    <property type="match status" value="1"/>
</dbReference>
<dbReference type="OrthoDB" id="9804592at2"/>
<keyword evidence="13" id="KW-1185">Reference proteome</keyword>
<dbReference type="Proteomes" id="UP000287239">
    <property type="component" value="Unassembled WGS sequence"/>
</dbReference>
<dbReference type="GO" id="GO:0000286">
    <property type="term" value="F:alanine dehydrogenase activity"/>
    <property type="evidence" value="ECO:0007669"/>
    <property type="project" value="UniProtKB-UniRule"/>
</dbReference>
<dbReference type="EC" id="1.4.1.1" evidence="3 6"/>
<evidence type="ECO:0000256" key="6">
    <source>
        <dbReference type="PIRNR" id="PIRNR000183"/>
    </source>
</evidence>
<evidence type="ECO:0000256" key="7">
    <source>
        <dbReference type="PIRSR" id="PIRSR000183-1"/>
    </source>
</evidence>
<dbReference type="InterPro" id="IPR008141">
    <property type="entry name" value="Ala_DH"/>
</dbReference>
<dbReference type="InterPro" id="IPR007886">
    <property type="entry name" value="AlaDH/PNT_N"/>
</dbReference>
<feature type="binding site" evidence="9">
    <location>
        <position position="133"/>
    </location>
    <ligand>
        <name>NAD(+)</name>
        <dbReference type="ChEBI" id="CHEBI:57540"/>
    </ligand>
</feature>
<dbReference type="SMART" id="SM01003">
    <property type="entry name" value="AlaDh_PNT_N"/>
    <property type="match status" value="1"/>
</dbReference>
<dbReference type="EMBL" id="NGJU01000002">
    <property type="protein sequence ID" value="RST97446.1"/>
    <property type="molecule type" value="Genomic_DNA"/>
</dbReference>
<evidence type="ECO:0000313" key="13">
    <source>
        <dbReference type="Proteomes" id="UP000287239"/>
    </source>
</evidence>
<evidence type="ECO:0000259" key="10">
    <source>
        <dbReference type="SMART" id="SM01002"/>
    </source>
</evidence>
<dbReference type="GO" id="GO:0042853">
    <property type="term" value="P:L-alanine catabolic process"/>
    <property type="evidence" value="ECO:0007669"/>
    <property type="project" value="InterPro"/>
</dbReference>